<sequence>MTPYGNAADPFSLRRSAFVPYAFEHERDAAHAAQLQGRRLVRSASVNSGSVTGRKGVMGRLSSCMADCAADVEDSFREGEGDAAAWGERERGVGVGAGPGFGAAGNGIGRATANARTSQVYMYEPQGRRP</sequence>
<keyword evidence="2" id="KW-1185">Reference proteome</keyword>
<accession>A0ABQ0MD92</accession>
<dbReference type="EMBL" id="DF850019">
    <property type="protein sequence ID" value="GAT61308.1"/>
    <property type="molecule type" value="Genomic_DNA"/>
</dbReference>
<evidence type="ECO:0000313" key="2">
    <source>
        <dbReference type="Proteomes" id="UP000815677"/>
    </source>
</evidence>
<evidence type="ECO:0000313" key="1">
    <source>
        <dbReference type="EMBL" id="GAT61308.1"/>
    </source>
</evidence>
<gene>
    <name evidence="1" type="ORF">MCHLO_17341</name>
</gene>
<organism evidence="1 2">
    <name type="scientific">Mycena chlorophos</name>
    <name type="common">Agaric fungus</name>
    <name type="synonym">Agaricus chlorophos</name>
    <dbReference type="NCBI Taxonomy" id="658473"/>
    <lineage>
        <taxon>Eukaryota</taxon>
        <taxon>Fungi</taxon>
        <taxon>Dikarya</taxon>
        <taxon>Basidiomycota</taxon>
        <taxon>Agaricomycotina</taxon>
        <taxon>Agaricomycetes</taxon>
        <taxon>Agaricomycetidae</taxon>
        <taxon>Agaricales</taxon>
        <taxon>Marasmiineae</taxon>
        <taxon>Mycenaceae</taxon>
        <taxon>Mycena</taxon>
    </lineage>
</organism>
<dbReference type="Proteomes" id="UP000815677">
    <property type="component" value="Unassembled WGS sequence"/>
</dbReference>
<name>A0ABQ0MD92_MYCCL</name>
<proteinExistence type="predicted"/>
<protein>
    <submittedName>
        <fullName evidence="1">Uncharacterized protein</fullName>
    </submittedName>
</protein>
<reference evidence="1" key="1">
    <citation type="submission" date="2014-09" db="EMBL/GenBank/DDBJ databases">
        <title>Genome sequence of the luminous mushroom Mycena chlorophos for searching fungal bioluminescence genes.</title>
        <authorList>
            <person name="Tanaka Y."/>
            <person name="Kasuga D."/>
            <person name="Oba Y."/>
            <person name="Hase S."/>
            <person name="Sato K."/>
            <person name="Oba Y."/>
            <person name="Sakakibara Y."/>
        </authorList>
    </citation>
    <scope>NUCLEOTIDE SEQUENCE</scope>
</reference>